<reference evidence="1 2" key="1">
    <citation type="journal article" date="2019" name="Nat. Ecol. Evol.">
        <title>Megaphylogeny resolves global patterns of mushroom evolution.</title>
        <authorList>
            <person name="Varga T."/>
            <person name="Krizsan K."/>
            <person name="Foldi C."/>
            <person name="Dima B."/>
            <person name="Sanchez-Garcia M."/>
            <person name="Sanchez-Ramirez S."/>
            <person name="Szollosi G.J."/>
            <person name="Szarkandi J.G."/>
            <person name="Papp V."/>
            <person name="Albert L."/>
            <person name="Andreopoulos W."/>
            <person name="Angelini C."/>
            <person name="Antonin V."/>
            <person name="Barry K.W."/>
            <person name="Bougher N.L."/>
            <person name="Buchanan P."/>
            <person name="Buyck B."/>
            <person name="Bense V."/>
            <person name="Catcheside P."/>
            <person name="Chovatia M."/>
            <person name="Cooper J."/>
            <person name="Damon W."/>
            <person name="Desjardin D."/>
            <person name="Finy P."/>
            <person name="Geml J."/>
            <person name="Haridas S."/>
            <person name="Hughes K."/>
            <person name="Justo A."/>
            <person name="Karasinski D."/>
            <person name="Kautmanova I."/>
            <person name="Kiss B."/>
            <person name="Kocsube S."/>
            <person name="Kotiranta H."/>
            <person name="LaButti K.M."/>
            <person name="Lechner B.E."/>
            <person name="Liimatainen K."/>
            <person name="Lipzen A."/>
            <person name="Lukacs Z."/>
            <person name="Mihaltcheva S."/>
            <person name="Morgado L.N."/>
            <person name="Niskanen T."/>
            <person name="Noordeloos M.E."/>
            <person name="Ohm R.A."/>
            <person name="Ortiz-Santana B."/>
            <person name="Ovrebo C."/>
            <person name="Racz N."/>
            <person name="Riley R."/>
            <person name="Savchenko A."/>
            <person name="Shiryaev A."/>
            <person name="Soop K."/>
            <person name="Spirin V."/>
            <person name="Szebenyi C."/>
            <person name="Tomsovsky M."/>
            <person name="Tulloss R.E."/>
            <person name="Uehling J."/>
            <person name="Grigoriev I.V."/>
            <person name="Vagvolgyi C."/>
            <person name="Papp T."/>
            <person name="Martin F.M."/>
            <person name="Miettinen O."/>
            <person name="Hibbett D.S."/>
            <person name="Nagy L.G."/>
        </authorList>
    </citation>
    <scope>NUCLEOTIDE SEQUENCE [LARGE SCALE GENOMIC DNA]</scope>
    <source>
        <strain evidence="1 2">NL-1719</strain>
    </source>
</reference>
<evidence type="ECO:0000313" key="2">
    <source>
        <dbReference type="Proteomes" id="UP000308600"/>
    </source>
</evidence>
<proteinExistence type="predicted"/>
<organism evidence="1 2">
    <name type="scientific">Pluteus cervinus</name>
    <dbReference type="NCBI Taxonomy" id="181527"/>
    <lineage>
        <taxon>Eukaryota</taxon>
        <taxon>Fungi</taxon>
        <taxon>Dikarya</taxon>
        <taxon>Basidiomycota</taxon>
        <taxon>Agaricomycotina</taxon>
        <taxon>Agaricomycetes</taxon>
        <taxon>Agaricomycetidae</taxon>
        <taxon>Agaricales</taxon>
        <taxon>Pluteineae</taxon>
        <taxon>Pluteaceae</taxon>
        <taxon>Pluteus</taxon>
    </lineage>
</organism>
<dbReference type="Proteomes" id="UP000308600">
    <property type="component" value="Unassembled WGS sequence"/>
</dbReference>
<gene>
    <name evidence="1" type="ORF">BDN72DRAFT_876511</name>
</gene>
<accession>A0ACD3B3A4</accession>
<name>A0ACD3B3A4_9AGAR</name>
<sequence length="326" mass="37037">MMTRARIRGERGGWRKGRKQTRHVAGKLDNFSTKSKKMSRSIGVPVCRPAYQPGNRGSTKVGNVLNTAYRWANTSEFRLISVHSATFNAAPSQEQLVIIEYANGSEFRTSGKACEENLSIKNLSVPNFRGNGERRHEQLSCTDFHTYAVFNRQLGKPGKKHRQTHGICPDPPNSGQPGEESRTPKDNWYDEPPKRNWYDEPGPRMGRNDWVEAELKRTQDALEGTKKQLELMKRELEHERDKNEVLEDKLLETMKAVRMAKRAMDEQQSELEEMGERVRNLKKKAGGGGKGKRDDSDDKDVSMAFMETGIRASFLLAKILADVLTD</sequence>
<protein>
    <submittedName>
        <fullName evidence="1">Uncharacterized protein</fullName>
    </submittedName>
</protein>
<dbReference type="EMBL" id="ML208286">
    <property type="protein sequence ID" value="TFK72341.1"/>
    <property type="molecule type" value="Genomic_DNA"/>
</dbReference>
<keyword evidence="2" id="KW-1185">Reference proteome</keyword>
<evidence type="ECO:0000313" key="1">
    <source>
        <dbReference type="EMBL" id="TFK72341.1"/>
    </source>
</evidence>